<feature type="compositionally biased region" description="Basic and acidic residues" evidence="9">
    <location>
        <begin position="94"/>
        <end position="104"/>
    </location>
</feature>
<dbReference type="PANTHER" id="PTHR47663">
    <property type="entry name" value="XYLANOLYTIC TRANSCRIPTIONAL ACTIVATOR XLNR-RELATED"/>
    <property type="match status" value="1"/>
</dbReference>
<keyword evidence="10" id="KW-0472">Membrane</keyword>
<evidence type="ECO:0000256" key="2">
    <source>
        <dbReference type="ARBA" id="ARBA00022833"/>
    </source>
</evidence>
<dbReference type="GO" id="GO:0006351">
    <property type="term" value="P:DNA-templated transcription"/>
    <property type="evidence" value="ECO:0007669"/>
    <property type="project" value="InterPro"/>
</dbReference>
<keyword evidence="4" id="KW-0238">DNA-binding</keyword>
<dbReference type="InterPro" id="IPR007219">
    <property type="entry name" value="XnlR_reg_dom"/>
</dbReference>
<keyword evidence="13" id="KW-1185">Reference proteome</keyword>
<dbReference type="PANTHER" id="PTHR47663:SF1">
    <property type="entry name" value="XYLANOLYTIC TRANSCRIPTIONAL ACTIVATOR XLNR-RELATED"/>
    <property type="match status" value="1"/>
</dbReference>
<dbReference type="InterPro" id="IPR001138">
    <property type="entry name" value="Zn2Cys6_DnaBD"/>
</dbReference>
<dbReference type="OrthoDB" id="5365785at2759"/>
<dbReference type="InterPro" id="IPR051439">
    <property type="entry name" value="XlnR/Xlr1"/>
</dbReference>
<keyword evidence="5" id="KW-0010">Activator</keyword>
<dbReference type="SMART" id="SM00066">
    <property type="entry name" value="GAL4"/>
    <property type="match status" value="1"/>
</dbReference>
<dbReference type="GO" id="GO:0000981">
    <property type="term" value="F:DNA-binding transcription factor activity, RNA polymerase II-specific"/>
    <property type="evidence" value="ECO:0007669"/>
    <property type="project" value="InterPro"/>
</dbReference>
<organism evidence="12 13">
    <name type="scientific">Phaeosphaeria nodorum (strain SN15 / ATCC MYA-4574 / FGSC 10173)</name>
    <name type="common">Glume blotch fungus</name>
    <name type="synonym">Parastagonospora nodorum</name>
    <dbReference type="NCBI Taxonomy" id="321614"/>
    <lineage>
        <taxon>Eukaryota</taxon>
        <taxon>Fungi</taxon>
        <taxon>Dikarya</taxon>
        <taxon>Ascomycota</taxon>
        <taxon>Pezizomycotina</taxon>
        <taxon>Dothideomycetes</taxon>
        <taxon>Pleosporomycetidae</taxon>
        <taxon>Pleosporales</taxon>
        <taxon>Pleosporineae</taxon>
        <taxon>Phaeosphaeriaceae</taxon>
        <taxon>Parastagonospora</taxon>
    </lineage>
</organism>
<evidence type="ECO:0000256" key="5">
    <source>
        <dbReference type="ARBA" id="ARBA00023159"/>
    </source>
</evidence>
<dbReference type="SUPFAM" id="SSF57701">
    <property type="entry name" value="Zn2/Cys6 DNA-binding domain"/>
    <property type="match status" value="1"/>
</dbReference>
<dbReference type="Gene3D" id="4.10.240.10">
    <property type="entry name" value="Zn(2)-C6 fungal-type DNA-binding domain"/>
    <property type="match status" value="1"/>
</dbReference>
<evidence type="ECO:0000256" key="7">
    <source>
        <dbReference type="ARBA" id="ARBA00023242"/>
    </source>
</evidence>
<name>A0A7U2F6I9_PHANO</name>
<accession>A0A7U2F6I9</accession>
<evidence type="ECO:0000256" key="3">
    <source>
        <dbReference type="ARBA" id="ARBA00023015"/>
    </source>
</evidence>
<dbReference type="VEuPathDB" id="FungiDB:JI435_087400"/>
<dbReference type="CDD" id="cd00067">
    <property type="entry name" value="GAL4"/>
    <property type="match status" value="1"/>
</dbReference>
<sequence>PIQIPPVTAMMSTSLHQYPSGFSHLPAPNMVDHQQHHHHLASQHLGPSPLEALAHTSQYAALQYHQNRHVLPNGKAIVKTHRLPYATGPIAPRNQRDMLHERSSRSSATSGPVRRRISRACDQCNQLRTKCDGRQSCAHCIEFGLTCEYIRERKKRGKASRKDIAQQQAAAAGKGSQPSEDSTAGSPQSQSKTAESLPNSSPRLPEGQRPLPDLPSRSASMTMGREMEPNPSYQSRTMSMSAVDTIAEHDSHHQLVDGMHPMHPMQPPRIQTQGLAMHSAGPEYTSMDDYHRNLTYHSPHPIMRSGMHPIVPSHGMEYSGSPYSMMSPQSAHAQAPPNPFRLSDEAANIGYISQSPVPGSPGWMLPSPSTTMYSGAPQHNPSQQLRYPVLQPLVPHLASIMPVSLACDLLELYFQSSSSAFMQPVSPYVLGYVFRKRSFLRSHNPRMCSPALLASMLWIGCLTSESPYLSSSPSARSQLSEKLINLTISLLKPLVHQTHGDIDPNAASFADSGLVNGVTMGGFGMPAQDSEIGLPGAPGGLDDVATYMHLAIVISASEYKAASLRWWNAAWSLARELKLGKEVPVTPPPEANDDDAQGELDMEHMGGHPNCPSSPVDFTEEQREERRRIWWLLYTVDRHLALCYNRPLSLLDVECAGLLQPLDDNVWQAGDFFVDSAQPLPDSTLRRRGPPFECTGHSIFGFFLPLMTILGEIVDLNYARNHPRFGTKTDWDEHAREISRQLVLYGQSLQELRNRAVNEANAETLEPVHPGTPSARSVASSISRAQESLMHAKIVEAYGTHLMHTLHILLNGKWDPISLLDDNDLWISSQSFVNATGHAVSAAEALNEILEYDPDLSFMPFFFGIYLLQGSFLLLLIADKLQGEANPNIVRACEVIVRAHEACIVTLNTEYQRNFRKVMRSALQQVRGRGVDEHVAQQHRREMLSLYRWSGDGCGLAL</sequence>
<feature type="non-terminal residue" evidence="12">
    <location>
        <position position="1"/>
    </location>
</feature>
<keyword evidence="2" id="KW-0862">Zinc</keyword>
<keyword evidence="10" id="KW-0812">Transmembrane</keyword>
<evidence type="ECO:0000256" key="6">
    <source>
        <dbReference type="ARBA" id="ARBA00023163"/>
    </source>
</evidence>
<evidence type="ECO:0000256" key="8">
    <source>
        <dbReference type="ARBA" id="ARBA00037990"/>
    </source>
</evidence>
<dbReference type="CDD" id="cd12148">
    <property type="entry name" value="fungal_TF_MHR"/>
    <property type="match status" value="1"/>
</dbReference>
<dbReference type="EMBL" id="CP069029">
    <property type="protein sequence ID" value="QRC97474.1"/>
    <property type="molecule type" value="Genomic_DNA"/>
</dbReference>
<evidence type="ECO:0000256" key="1">
    <source>
        <dbReference type="ARBA" id="ARBA00022723"/>
    </source>
</evidence>
<evidence type="ECO:0000313" key="13">
    <source>
        <dbReference type="Proteomes" id="UP000663193"/>
    </source>
</evidence>
<dbReference type="Pfam" id="PF00172">
    <property type="entry name" value="Zn_clus"/>
    <property type="match status" value="1"/>
</dbReference>
<keyword evidence="3" id="KW-0805">Transcription regulation</keyword>
<protein>
    <recommendedName>
        <fullName evidence="11">Zn(2)-C6 fungal-type domain-containing protein</fullName>
    </recommendedName>
</protein>
<dbReference type="PROSITE" id="PS50048">
    <property type="entry name" value="ZN2_CY6_FUNGAL_2"/>
    <property type="match status" value="1"/>
</dbReference>
<evidence type="ECO:0000259" key="11">
    <source>
        <dbReference type="PROSITE" id="PS50048"/>
    </source>
</evidence>
<dbReference type="AlphaFoldDB" id="A0A7U2F6I9"/>
<keyword evidence="6" id="KW-0804">Transcription</keyword>
<gene>
    <name evidence="12" type="ORF">JI435_087400</name>
</gene>
<feature type="domain" description="Zn(2)-C6 fungal-type" evidence="11">
    <location>
        <begin position="120"/>
        <end position="149"/>
    </location>
</feature>
<feature type="region of interest" description="Disordered" evidence="9">
    <location>
        <begin position="158"/>
        <end position="235"/>
    </location>
</feature>
<dbReference type="InterPro" id="IPR036864">
    <property type="entry name" value="Zn2-C6_fun-type_DNA-bd_sf"/>
</dbReference>
<feature type="region of interest" description="Disordered" evidence="9">
    <location>
        <begin position="87"/>
        <end position="115"/>
    </location>
</feature>
<feature type="transmembrane region" description="Helical" evidence="10">
    <location>
        <begin position="858"/>
        <end position="878"/>
    </location>
</feature>
<evidence type="ECO:0000256" key="9">
    <source>
        <dbReference type="SAM" id="MobiDB-lite"/>
    </source>
</evidence>
<dbReference type="GO" id="GO:0008270">
    <property type="term" value="F:zinc ion binding"/>
    <property type="evidence" value="ECO:0007669"/>
    <property type="project" value="InterPro"/>
</dbReference>
<dbReference type="Proteomes" id="UP000663193">
    <property type="component" value="Chromosome 7"/>
</dbReference>
<evidence type="ECO:0000313" key="12">
    <source>
        <dbReference type="EMBL" id="QRC97474.1"/>
    </source>
</evidence>
<dbReference type="Pfam" id="PF04082">
    <property type="entry name" value="Fungal_trans"/>
    <property type="match status" value="1"/>
</dbReference>
<dbReference type="GO" id="GO:0003677">
    <property type="term" value="F:DNA binding"/>
    <property type="evidence" value="ECO:0007669"/>
    <property type="project" value="UniProtKB-KW"/>
</dbReference>
<keyword evidence="7" id="KW-0539">Nucleus</keyword>
<keyword evidence="10" id="KW-1133">Transmembrane helix</keyword>
<proteinExistence type="inferred from homology"/>
<evidence type="ECO:0000256" key="10">
    <source>
        <dbReference type="SAM" id="Phobius"/>
    </source>
</evidence>
<comment type="similarity">
    <text evidence="8">Belongs to the xlnR/xlr1 family.</text>
</comment>
<reference evidence="13" key="1">
    <citation type="journal article" date="2021" name="BMC Genomics">
        <title>Chromosome-level genome assembly and manually-curated proteome of model necrotroph Parastagonospora nodorum Sn15 reveals a genome-wide trove of candidate effector homologs, and redundancy of virulence-related functions within an accessory chromosome.</title>
        <authorList>
            <person name="Bertazzoni S."/>
            <person name="Jones D.A.B."/>
            <person name="Phan H.T."/>
            <person name="Tan K.-C."/>
            <person name="Hane J.K."/>
        </authorList>
    </citation>
    <scope>NUCLEOTIDE SEQUENCE [LARGE SCALE GENOMIC DNA]</scope>
    <source>
        <strain evidence="13">SN15 / ATCC MYA-4574 / FGSC 10173)</strain>
    </source>
</reference>
<feature type="compositionally biased region" description="Polar residues" evidence="9">
    <location>
        <begin position="176"/>
        <end position="202"/>
    </location>
</feature>
<dbReference type="FunFam" id="4.10.240.10:FF:000004">
    <property type="entry name" value="Xylanolytic transcriptional activator XlnR"/>
    <property type="match status" value="1"/>
</dbReference>
<evidence type="ECO:0000256" key="4">
    <source>
        <dbReference type="ARBA" id="ARBA00023125"/>
    </source>
</evidence>
<dbReference type="SMART" id="SM00906">
    <property type="entry name" value="Fungal_trans"/>
    <property type="match status" value="1"/>
</dbReference>
<keyword evidence="1" id="KW-0479">Metal-binding</keyword>